<feature type="domain" description="Ancillary SecYEG translocon subunit/Cell division coordinator CpoB TPR" evidence="10">
    <location>
        <begin position="15"/>
        <end position="214"/>
    </location>
</feature>
<keyword evidence="3" id="KW-0812">Transmembrane</keyword>
<name>A0A437Q6L8_9GAMM</name>
<keyword evidence="2" id="KW-1003">Cell membrane</keyword>
<comment type="similarity">
    <text evidence="7">Belongs to the YfgM family.</text>
</comment>
<dbReference type="PIRSF" id="PIRSF006170">
    <property type="entry name" value="YfgM"/>
    <property type="match status" value="1"/>
</dbReference>
<dbReference type="EMBL" id="SACQ01000006">
    <property type="protein sequence ID" value="RVU30149.1"/>
    <property type="molecule type" value="Genomic_DNA"/>
</dbReference>
<evidence type="ECO:0000256" key="9">
    <source>
        <dbReference type="PROSITE-ProRule" id="PRU00339"/>
    </source>
</evidence>
<dbReference type="GO" id="GO:0044877">
    <property type="term" value="F:protein-containing complex binding"/>
    <property type="evidence" value="ECO:0007669"/>
    <property type="project" value="InterPro"/>
</dbReference>
<keyword evidence="4" id="KW-1133">Transmembrane helix</keyword>
<dbReference type="AlphaFoldDB" id="A0A437Q6L8"/>
<evidence type="ECO:0000256" key="1">
    <source>
        <dbReference type="ARBA" id="ARBA00004401"/>
    </source>
</evidence>
<evidence type="ECO:0000256" key="4">
    <source>
        <dbReference type="ARBA" id="ARBA00022989"/>
    </source>
</evidence>
<evidence type="ECO:0000256" key="8">
    <source>
        <dbReference type="ARBA" id="ARBA00024235"/>
    </source>
</evidence>
<dbReference type="SUPFAM" id="SSF48452">
    <property type="entry name" value="TPR-like"/>
    <property type="match status" value="1"/>
</dbReference>
<keyword evidence="6" id="KW-0143">Chaperone</keyword>
<dbReference type="PANTHER" id="PTHR38035:SF1">
    <property type="entry name" value="ANCILLARY SECYEG TRANSLOCON SUBUNIT"/>
    <property type="match status" value="1"/>
</dbReference>
<organism evidence="11 12">
    <name type="scientific">Neptunomonas marina</name>
    <dbReference type="NCBI Taxonomy" id="1815562"/>
    <lineage>
        <taxon>Bacteria</taxon>
        <taxon>Pseudomonadati</taxon>
        <taxon>Pseudomonadota</taxon>
        <taxon>Gammaproteobacteria</taxon>
        <taxon>Oceanospirillales</taxon>
        <taxon>Oceanospirillaceae</taxon>
        <taxon>Neptunomonas</taxon>
    </lineage>
</organism>
<evidence type="ECO:0000256" key="7">
    <source>
        <dbReference type="ARBA" id="ARBA00024197"/>
    </source>
</evidence>
<dbReference type="InterPro" id="IPR018704">
    <property type="entry name" value="SecYEG/CpoB_TPR"/>
</dbReference>
<keyword evidence="9" id="KW-0802">TPR repeat</keyword>
<evidence type="ECO:0000313" key="11">
    <source>
        <dbReference type="EMBL" id="RVU30149.1"/>
    </source>
</evidence>
<comment type="caution">
    <text evidence="11">The sequence shown here is derived from an EMBL/GenBank/DDBJ whole genome shotgun (WGS) entry which is preliminary data.</text>
</comment>
<evidence type="ECO:0000256" key="2">
    <source>
        <dbReference type="ARBA" id="ARBA00022475"/>
    </source>
</evidence>
<proteinExistence type="inferred from homology"/>
<accession>A0A437Q6L8</accession>
<keyword evidence="5" id="KW-0472">Membrane</keyword>
<evidence type="ECO:0000259" key="10">
    <source>
        <dbReference type="Pfam" id="PF09976"/>
    </source>
</evidence>
<protein>
    <recommendedName>
        <fullName evidence="8">Ancillary SecYEG translocon subunit</fullName>
    </recommendedName>
</protein>
<evidence type="ECO:0000313" key="12">
    <source>
        <dbReference type="Proteomes" id="UP000282818"/>
    </source>
</evidence>
<keyword evidence="12" id="KW-1185">Reference proteome</keyword>
<gene>
    <name evidence="11" type="ORF">EOE65_13960</name>
</gene>
<dbReference type="InterPro" id="IPR011990">
    <property type="entry name" value="TPR-like_helical_dom_sf"/>
</dbReference>
<evidence type="ECO:0000256" key="6">
    <source>
        <dbReference type="ARBA" id="ARBA00023186"/>
    </source>
</evidence>
<feature type="repeat" description="TPR" evidence="9">
    <location>
        <begin position="167"/>
        <end position="200"/>
    </location>
</feature>
<dbReference type="PANTHER" id="PTHR38035">
    <property type="entry name" value="UPF0070 PROTEIN YFGM"/>
    <property type="match status" value="1"/>
</dbReference>
<evidence type="ECO:0000256" key="3">
    <source>
        <dbReference type="ARBA" id="ARBA00022692"/>
    </source>
</evidence>
<dbReference type="Pfam" id="PF09976">
    <property type="entry name" value="TPR_21"/>
    <property type="match status" value="1"/>
</dbReference>
<evidence type="ECO:0000256" key="5">
    <source>
        <dbReference type="ARBA" id="ARBA00023136"/>
    </source>
</evidence>
<dbReference type="GO" id="GO:0005886">
    <property type="term" value="C:plasma membrane"/>
    <property type="evidence" value="ECO:0007669"/>
    <property type="project" value="UniProtKB-SubCell"/>
</dbReference>
<sequence>MSEMRTEEEQIEAIKGWWKENGKSLVVSIVVALAAVFGWKGWQQKQHNEAEAASISYQNLLDAVVTAVNGGESSDYATSEHLAEQLKSEFGGTEYARFAGLLMAKVAVQQGNFEQAITELDWVIANEPAAAMKDIALLRKARVYRAMGEWQKGIDAAQKVTATEFESPKFELLGDLYVQLGDRAQARDAYAQALAVAENAQGNPLLTMKFEDLQGEG</sequence>
<dbReference type="InterPro" id="IPR019734">
    <property type="entry name" value="TPR_rpt"/>
</dbReference>
<dbReference type="InterPro" id="IPR026039">
    <property type="entry name" value="YfgM"/>
</dbReference>
<reference evidence="11 12" key="1">
    <citation type="submission" date="2019-01" db="EMBL/GenBank/DDBJ databases">
        <authorList>
            <person name="Chen W.-M."/>
        </authorList>
    </citation>
    <scope>NUCLEOTIDE SEQUENCE [LARGE SCALE GENOMIC DNA]</scope>
    <source>
        <strain evidence="11 12">HPM-16</strain>
    </source>
</reference>
<comment type="subcellular location">
    <subcellularLocation>
        <location evidence="1">Cell membrane</location>
        <topology evidence="1">Single-pass type II membrane protein</topology>
    </subcellularLocation>
</comment>
<dbReference type="PROSITE" id="PS50005">
    <property type="entry name" value="TPR"/>
    <property type="match status" value="1"/>
</dbReference>
<dbReference type="Proteomes" id="UP000282818">
    <property type="component" value="Unassembled WGS sequence"/>
</dbReference>
<dbReference type="Gene3D" id="1.25.40.10">
    <property type="entry name" value="Tetratricopeptide repeat domain"/>
    <property type="match status" value="1"/>
</dbReference>